<keyword evidence="1" id="KW-0472">Membrane</keyword>
<keyword evidence="1" id="KW-0812">Transmembrane</keyword>
<name>A0ABS5KIR8_9ACTN</name>
<dbReference type="RefSeq" id="WP_212007025.1">
    <property type="nucleotide sequence ID" value="NZ_JAAFYZ010000002.1"/>
</dbReference>
<comment type="caution">
    <text evidence="2">The sequence shown here is derived from an EMBL/GenBank/DDBJ whole genome shotgun (WGS) entry which is preliminary data.</text>
</comment>
<protein>
    <submittedName>
        <fullName evidence="2">Uncharacterized protein</fullName>
    </submittedName>
</protein>
<reference evidence="2 3" key="1">
    <citation type="submission" date="2020-02" db="EMBL/GenBank/DDBJ databases">
        <title>Acidophilic actinobacteria isolated from forest soil.</title>
        <authorList>
            <person name="Golinska P."/>
        </authorList>
    </citation>
    <scope>NUCLEOTIDE SEQUENCE [LARGE SCALE GENOMIC DNA]</scope>
    <source>
        <strain evidence="2 3">NL8</strain>
    </source>
</reference>
<gene>
    <name evidence="2" type="ORF">KGQ19_00605</name>
</gene>
<sequence length="69" mass="7790">MKSHLSKTATRLWIGIKVRNAALHERFHEDAGNSTLEMCIWIGIIMFIAITVGEIVKNLVISKAQSLHF</sequence>
<organism evidence="2 3">
    <name type="scientific">Catenulispora pinistramenti</name>
    <dbReference type="NCBI Taxonomy" id="2705254"/>
    <lineage>
        <taxon>Bacteria</taxon>
        <taxon>Bacillati</taxon>
        <taxon>Actinomycetota</taxon>
        <taxon>Actinomycetes</taxon>
        <taxon>Catenulisporales</taxon>
        <taxon>Catenulisporaceae</taxon>
        <taxon>Catenulispora</taxon>
    </lineage>
</organism>
<feature type="transmembrane region" description="Helical" evidence="1">
    <location>
        <begin position="40"/>
        <end position="60"/>
    </location>
</feature>
<accession>A0ABS5KIR8</accession>
<keyword evidence="3" id="KW-1185">Reference proteome</keyword>
<evidence type="ECO:0000313" key="3">
    <source>
        <dbReference type="Proteomes" id="UP000730482"/>
    </source>
</evidence>
<evidence type="ECO:0000256" key="1">
    <source>
        <dbReference type="SAM" id="Phobius"/>
    </source>
</evidence>
<dbReference type="EMBL" id="JAAFYZ010000002">
    <property type="protein sequence ID" value="MBS2545359.1"/>
    <property type="molecule type" value="Genomic_DNA"/>
</dbReference>
<dbReference type="Proteomes" id="UP000730482">
    <property type="component" value="Unassembled WGS sequence"/>
</dbReference>
<keyword evidence="1" id="KW-1133">Transmembrane helix</keyword>
<proteinExistence type="predicted"/>
<evidence type="ECO:0000313" key="2">
    <source>
        <dbReference type="EMBL" id="MBS2545359.1"/>
    </source>
</evidence>